<keyword evidence="1" id="KW-0472">Membrane</keyword>
<proteinExistence type="predicted"/>
<evidence type="ECO:0000256" key="1">
    <source>
        <dbReference type="SAM" id="Phobius"/>
    </source>
</evidence>
<keyword evidence="1" id="KW-0812">Transmembrane</keyword>
<comment type="caution">
    <text evidence="2">The sequence shown here is derived from an EMBL/GenBank/DDBJ whole genome shotgun (WGS) entry which is preliminary data.</text>
</comment>
<dbReference type="EMBL" id="MCBQ01013229">
    <property type="protein sequence ID" value="RKF64467.1"/>
    <property type="molecule type" value="Genomic_DNA"/>
</dbReference>
<keyword evidence="3" id="KW-1185">Reference proteome</keyword>
<keyword evidence="1" id="KW-1133">Transmembrane helix</keyword>
<evidence type="ECO:0000313" key="2">
    <source>
        <dbReference type="EMBL" id="RKF64467.1"/>
    </source>
</evidence>
<protein>
    <submittedName>
        <fullName evidence="2">Uncharacterized protein</fullName>
    </submittedName>
</protein>
<feature type="transmembrane region" description="Helical" evidence="1">
    <location>
        <begin position="40"/>
        <end position="58"/>
    </location>
</feature>
<name>A0A420I446_9PEZI</name>
<sequence length="89" mass="9259">MHSTANAMSIASPLTPLAYSLCYAALSQLLSGSATELRSYAATLCLSYAATLFLLALLRTYAPPLTSADADAFADAKACGGLWPLAMRP</sequence>
<dbReference type="Proteomes" id="UP000283383">
    <property type="component" value="Unassembled WGS sequence"/>
</dbReference>
<organism evidence="2 3">
    <name type="scientific">Golovinomyces cichoracearum</name>
    <dbReference type="NCBI Taxonomy" id="62708"/>
    <lineage>
        <taxon>Eukaryota</taxon>
        <taxon>Fungi</taxon>
        <taxon>Dikarya</taxon>
        <taxon>Ascomycota</taxon>
        <taxon>Pezizomycotina</taxon>
        <taxon>Leotiomycetes</taxon>
        <taxon>Erysiphales</taxon>
        <taxon>Erysiphaceae</taxon>
        <taxon>Golovinomyces</taxon>
    </lineage>
</organism>
<evidence type="ECO:0000313" key="3">
    <source>
        <dbReference type="Proteomes" id="UP000283383"/>
    </source>
</evidence>
<accession>A0A420I446</accession>
<reference evidence="2 3" key="1">
    <citation type="journal article" date="2018" name="BMC Genomics">
        <title>Comparative genome analyses reveal sequence features reflecting distinct modes of host-adaptation between dicot and monocot powdery mildew.</title>
        <authorList>
            <person name="Wu Y."/>
            <person name="Ma X."/>
            <person name="Pan Z."/>
            <person name="Kale S.D."/>
            <person name="Song Y."/>
            <person name="King H."/>
            <person name="Zhang Q."/>
            <person name="Presley C."/>
            <person name="Deng X."/>
            <person name="Wei C.I."/>
            <person name="Xiao S."/>
        </authorList>
    </citation>
    <scope>NUCLEOTIDE SEQUENCE [LARGE SCALE GENOMIC DNA]</scope>
    <source>
        <strain evidence="2">UMSG3</strain>
    </source>
</reference>
<gene>
    <name evidence="2" type="ORF">GcM3_132004</name>
</gene>
<dbReference type="AlphaFoldDB" id="A0A420I446"/>